<dbReference type="Pfam" id="PF02368">
    <property type="entry name" value="Big_2"/>
    <property type="match status" value="3"/>
</dbReference>
<name>A0A0P0KWX8_ENTCL</name>
<reference evidence="2" key="1">
    <citation type="submission" date="2015-07" db="EMBL/GenBank/DDBJ databases">
        <title>Co-Production of KPC-18 and VIM-1 Carbapenemases by Enterobacter cloacae.</title>
        <authorList>
            <person name="Doi Y."/>
        </authorList>
    </citation>
    <scope>NUCLEOTIDE SEQUENCE</scope>
    <source>
        <strain evidence="2">G6809</strain>
        <plasmid evidence="2">pG6809-1</plasmid>
    </source>
</reference>
<evidence type="ECO:0000313" key="2">
    <source>
        <dbReference type="EMBL" id="ALK44038.1"/>
    </source>
</evidence>
<dbReference type="SMART" id="SM00635">
    <property type="entry name" value="BID_2"/>
    <property type="match status" value="3"/>
</dbReference>
<dbReference type="Gene3D" id="2.60.40.1080">
    <property type="match status" value="3"/>
</dbReference>
<sequence>MPEQKMKITEEAFADFTGHMCRAGFTNSISNEPLSERQQNHLAACFRAIPFTQSVTITPAAPSVLAGKTVQLSAGITMSKSADSFTWTSANDQVATVSGTGLVTGVTPGKVKITATGKQTQLSASVEVTVKPVSVESVTVTPDSTSVEKGKSVKLRVDVQPSNATNKRVTWTSKNSDKATVDQNGNVAGVAVGTATIEVVSQDGSHKATATVEVTEPVVAVTGVSVDPSTTSVEANKTVQLTANIEPAGATNKRVTWASKNAEFATVDSATGLVTGVVAGTATIEVTTEDGSHKATATVEVTAAPAA</sequence>
<accession>A0A0P0KWX8</accession>
<dbReference type="SUPFAM" id="SSF49373">
    <property type="entry name" value="Invasin/intimin cell-adhesion fragments"/>
    <property type="match status" value="3"/>
</dbReference>
<dbReference type="InterPro" id="IPR003343">
    <property type="entry name" value="Big_2"/>
</dbReference>
<dbReference type="AlphaFoldDB" id="A0A0P0KWX8"/>
<evidence type="ECO:0000259" key="1">
    <source>
        <dbReference type="SMART" id="SM00635"/>
    </source>
</evidence>
<feature type="domain" description="BIG2" evidence="1">
    <location>
        <begin position="134"/>
        <end position="211"/>
    </location>
</feature>
<feature type="domain" description="BIG2" evidence="1">
    <location>
        <begin position="220"/>
        <end position="298"/>
    </location>
</feature>
<protein>
    <recommendedName>
        <fullName evidence="1">BIG2 domain-containing protein</fullName>
    </recommendedName>
</protein>
<dbReference type="RefSeq" id="WP_072105583.1">
    <property type="nucleotide sequence ID" value="NC_032102.1"/>
</dbReference>
<keyword evidence="2" id="KW-0614">Plasmid</keyword>
<dbReference type="EMBL" id="KT345945">
    <property type="protein sequence ID" value="ALK44038.1"/>
    <property type="molecule type" value="Genomic_DNA"/>
</dbReference>
<geneLocation type="plasmid" evidence="2">
    <name>pG6809-1</name>
</geneLocation>
<proteinExistence type="predicted"/>
<dbReference type="InterPro" id="IPR008964">
    <property type="entry name" value="Invasin/intimin_cell_adhesion"/>
</dbReference>
<feature type="domain" description="BIG2" evidence="1">
    <location>
        <begin position="51"/>
        <end position="127"/>
    </location>
</feature>
<organism evidence="2">
    <name type="scientific">Enterobacter cloacae</name>
    <dbReference type="NCBI Taxonomy" id="550"/>
    <lineage>
        <taxon>Bacteria</taxon>
        <taxon>Pseudomonadati</taxon>
        <taxon>Pseudomonadota</taxon>
        <taxon>Gammaproteobacteria</taxon>
        <taxon>Enterobacterales</taxon>
        <taxon>Enterobacteriaceae</taxon>
        <taxon>Enterobacter</taxon>
        <taxon>Enterobacter cloacae complex</taxon>
    </lineage>
</organism>